<evidence type="ECO:0000256" key="1">
    <source>
        <dbReference type="SAM" id="MobiDB-lite"/>
    </source>
</evidence>
<organism evidence="2 3">
    <name type="scientific">Ascobolus immersus RN42</name>
    <dbReference type="NCBI Taxonomy" id="1160509"/>
    <lineage>
        <taxon>Eukaryota</taxon>
        <taxon>Fungi</taxon>
        <taxon>Dikarya</taxon>
        <taxon>Ascomycota</taxon>
        <taxon>Pezizomycotina</taxon>
        <taxon>Pezizomycetes</taxon>
        <taxon>Pezizales</taxon>
        <taxon>Ascobolaceae</taxon>
        <taxon>Ascobolus</taxon>
    </lineage>
</organism>
<dbReference type="Proteomes" id="UP000275078">
    <property type="component" value="Unassembled WGS sequence"/>
</dbReference>
<feature type="region of interest" description="Disordered" evidence="1">
    <location>
        <begin position="198"/>
        <end position="223"/>
    </location>
</feature>
<sequence>MIGRDLQLLQKLRLQSSLSPEVLEDFMEQRTEVLPEDNPLWQDEDKVTREMLRFAGIQEGPQAPESKRITKAQMTDHLFRLPFPSDIQIFQSPLDPVEAQACLVLLDNYRLDFLNSETKLNWMIAKDGGAKTIPNPSNINLRLNRKEMAALNIPLAYKKAHPYPTLLRYLVRIFADEVLDSDFAMLFEALDSMEADLNHLPPSTNTPPSMPSSPPSQTPSSIPRSFTVEYKAKYLCVTEKKDYRMMDGGRIGLWTTGVAPIYIMTPKEVDAVDIPQTYINSHPLPRLDYDHYHTAVEQEDELNHPEPAVASHSPKTQAQLPPSSPSPSMPNKDNTLASQMDTEMHDTEMDAIGTMANPIPISSADPSPRRFSLPPKPSVNLFQQSPKRRIQTIDKEILESPTKRNRICRRDSSDGHMEDLPPVDDETHLTFRGISRRISRQEYLLGRRLTDLEVSKLHRISSTEYAQLRYKPSSIPFSGTKDLDNIDAYLINLIQDHQCQRHDTSNEIREVRLYYNTIFSLAFDAVKSEDEMQEFTRIANRIISECKDEIDAIRMRNPTSLAYYRLVQLVRDLKKDGLIPLF</sequence>
<dbReference type="AlphaFoldDB" id="A0A3N4I969"/>
<evidence type="ECO:0000313" key="2">
    <source>
        <dbReference type="EMBL" id="RPA82017.1"/>
    </source>
</evidence>
<proteinExistence type="predicted"/>
<accession>A0A3N4I969</accession>
<keyword evidence="3" id="KW-1185">Reference proteome</keyword>
<name>A0A3N4I969_ASCIM</name>
<gene>
    <name evidence="2" type="ORF">BJ508DRAFT_325800</name>
</gene>
<feature type="compositionally biased region" description="Pro residues" evidence="1">
    <location>
        <begin position="204"/>
        <end position="217"/>
    </location>
</feature>
<dbReference type="EMBL" id="ML119674">
    <property type="protein sequence ID" value="RPA82017.1"/>
    <property type="molecule type" value="Genomic_DNA"/>
</dbReference>
<feature type="region of interest" description="Disordered" evidence="1">
    <location>
        <begin position="298"/>
        <end position="336"/>
    </location>
</feature>
<reference evidence="2 3" key="1">
    <citation type="journal article" date="2018" name="Nat. Ecol. Evol.">
        <title>Pezizomycetes genomes reveal the molecular basis of ectomycorrhizal truffle lifestyle.</title>
        <authorList>
            <person name="Murat C."/>
            <person name="Payen T."/>
            <person name="Noel B."/>
            <person name="Kuo A."/>
            <person name="Morin E."/>
            <person name="Chen J."/>
            <person name="Kohler A."/>
            <person name="Krizsan K."/>
            <person name="Balestrini R."/>
            <person name="Da Silva C."/>
            <person name="Montanini B."/>
            <person name="Hainaut M."/>
            <person name="Levati E."/>
            <person name="Barry K.W."/>
            <person name="Belfiori B."/>
            <person name="Cichocki N."/>
            <person name="Clum A."/>
            <person name="Dockter R.B."/>
            <person name="Fauchery L."/>
            <person name="Guy J."/>
            <person name="Iotti M."/>
            <person name="Le Tacon F."/>
            <person name="Lindquist E.A."/>
            <person name="Lipzen A."/>
            <person name="Malagnac F."/>
            <person name="Mello A."/>
            <person name="Molinier V."/>
            <person name="Miyauchi S."/>
            <person name="Poulain J."/>
            <person name="Riccioni C."/>
            <person name="Rubini A."/>
            <person name="Sitrit Y."/>
            <person name="Splivallo R."/>
            <person name="Traeger S."/>
            <person name="Wang M."/>
            <person name="Zifcakova L."/>
            <person name="Wipf D."/>
            <person name="Zambonelli A."/>
            <person name="Paolocci F."/>
            <person name="Nowrousian M."/>
            <person name="Ottonello S."/>
            <person name="Baldrian P."/>
            <person name="Spatafora J.W."/>
            <person name="Henrissat B."/>
            <person name="Nagy L.G."/>
            <person name="Aury J.M."/>
            <person name="Wincker P."/>
            <person name="Grigoriev I.V."/>
            <person name="Bonfante P."/>
            <person name="Martin F.M."/>
        </authorList>
    </citation>
    <scope>NUCLEOTIDE SEQUENCE [LARGE SCALE GENOMIC DNA]</scope>
    <source>
        <strain evidence="2 3">RN42</strain>
    </source>
</reference>
<protein>
    <submittedName>
        <fullName evidence="2">Uncharacterized protein</fullName>
    </submittedName>
</protein>
<evidence type="ECO:0000313" key="3">
    <source>
        <dbReference type="Proteomes" id="UP000275078"/>
    </source>
</evidence>